<sequence>MITLTPTSARSNLSRLLRRALKGDDIGIVVDGKIVALRPMQVESTDYAAREYGATGDDLAVFAKKVHGKIEKERKAGKLARYTGDIEALVAGKSHL</sequence>
<dbReference type="RefSeq" id="WP_184338254.1">
    <property type="nucleotide sequence ID" value="NZ_JACHIG010000001.1"/>
</dbReference>
<gene>
    <name evidence="1" type="ORF">HNQ65_000879</name>
</gene>
<protein>
    <submittedName>
        <fullName evidence="1">Antitoxin (DNA-binding transcriptional repressor) of toxin-antitoxin stability system</fullName>
    </submittedName>
</protein>
<evidence type="ECO:0000313" key="2">
    <source>
        <dbReference type="Proteomes" id="UP000590740"/>
    </source>
</evidence>
<dbReference type="GO" id="GO:0003677">
    <property type="term" value="F:DNA binding"/>
    <property type="evidence" value="ECO:0007669"/>
    <property type="project" value="UniProtKB-KW"/>
</dbReference>
<dbReference type="AlphaFoldDB" id="A0A7W8DIT7"/>
<keyword evidence="2" id="KW-1185">Reference proteome</keyword>
<keyword evidence="1" id="KW-0238">DNA-binding</keyword>
<reference evidence="1 2" key="1">
    <citation type="submission" date="2020-08" db="EMBL/GenBank/DDBJ databases">
        <title>Genomic Encyclopedia of Type Strains, Phase IV (KMG-IV): sequencing the most valuable type-strain genomes for metagenomic binning, comparative biology and taxonomic classification.</title>
        <authorList>
            <person name="Goeker M."/>
        </authorList>
    </citation>
    <scope>NUCLEOTIDE SEQUENCE [LARGE SCALE GENOMIC DNA]</scope>
    <source>
        <strain evidence="1 2">DSM 12252</strain>
    </source>
</reference>
<name>A0A7W8DIT7_9BACT</name>
<organism evidence="1 2">
    <name type="scientific">Prosthecobacter vanneervenii</name>
    <dbReference type="NCBI Taxonomy" id="48466"/>
    <lineage>
        <taxon>Bacteria</taxon>
        <taxon>Pseudomonadati</taxon>
        <taxon>Verrucomicrobiota</taxon>
        <taxon>Verrucomicrobiia</taxon>
        <taxon>Verrucomicrobiales</taxon>
        <taxon>Verrucomicrobiaceae</taxon>
        <taxon>Prosthecobacter</taxon>
    </lineage>
</organism>
<dbReference type="Proteomes" id="UP000590740">
    <property type="component" value="Unassembled WGS sequence"/>
</dbReference>
<dbReference type="EMBL" id="JACHIG010000001">
    <property type="protein sequence ID" value="MBB5031325.1"/>
    <property type="molecule type" value="Genomic_DNA"/>
</dbReference>
<proteinExistence type="predicted"/>
<evidence type="ECO:0000313" key="1">
    <source>
        <dbReference type="EMBL" id="MBB5031325.1"/>
    </source>
</evidence>
<accession>A0A7W8DIT7</accession>
<comment type="caution">
    <text evidence="1">The sequence shown here is derived from an EMBL/GenBank/DDBJ whole genome shotgun (WGS) entry which is preliminary data.</text>
</comment>